<protein>
    <submittedName>
        <fullName evidence="2">Acrylyl-CoA reductase (NADPH)</fullName>
        <ecNumber evidence="2">1.3.1.-</ecNumber>
    </submittedName>
</protein>
<dbReference type="InterPro" id="IPR036291">
    <property type="entry name" value="NAD(P)-bd_dom_sf"/>
</dbReference>
<dbReference type="Proteomes" id="UP000528286">
    <property type="component" value="Unassembled WGS sequence"/>
</dbReference>
<dbReference type="NCBIfam" id="TIGR02823">
    <property type="entry name" value="oxido_YhdH"/>
    <property type="match status" value="1"/>
</dbReference>
<organism evidence="2 3">
    <name type="scientific">Gellertiella hungarica</name>
    <dbReference type="NCBI Taxonomy" id="1572859"/>
    <lineage>
        <taxon>Bacteria</taxon>
        <taxon>Pseudomonadati</taxon>
        <taxon>Pseudomonadota</taxon>
        <taxon>Alphaproteobacteria</taxon>
        <taxon>Hyphomicrobiales</taxon>
        <taxon>Rhizobiaceae</taxon>
        <taxon>Gellertiella</taxon>
    </lineage>
</organism>
<dbReference type="InterPro" id="IPR013149">
    <property type="entry name" value="ADH-like_C"/>
</dbReference>
<evidence type="ECO:0000313" key="3">
    <source>
        <dbReference type="Proteomes" id="UP000528286"/>
    </source>
</evidence>
<dbReference type="PANTHER" id="PTHR43677:SF1">
    <property type="entry name" value="ACRYLYL-COA REDUCTASE ACUI-RELATED"/>
    <property type="match status" value="1"/>
</dbReference>
<dbReference type="EMBL" id="JACIEZ010000008">
    <property type="protein sequence ID" value="MBB4066337.1"/>
    <property type="molecule type" value="Genomic_DNA"/>
</dbReference>
<dbReference type="Pfam" id="PF08240">
    <property type="entry name" value="ADH_N"/>
    <property type="match status" value="1"/>
</dbReference>
<keyword evidence="3" id="KW-1185">Reference proteome</keyword>
<evidence type="ECO:0000259" key="1">
    <source>
        <dbReference type="SMART" id="SM00829"/>
    </source>
</evidence>
<dbReference type="SUPFAM" id="SSF50129">
    <property type="entry name" value="GroES-like"/>
    <property type="match status" value="1"/>
</dbReference>
<sequence>MSSFKALVIEKTDDGQTVALKDFKVADLMDGDVTIRVTHSTLNYKDGLALTGKSPVVRRFPMIPGVDCAGIVEASDNPDFQAGDRVILNGWGTGETHLGSYAEKARVRGDWLIPLPKGLTPSQAMAVGTAGFTAMLSVLALERHGCSPADGPAIVTGAAGGVGSMAIAFLAKAGWHVVASTGRVSETDYLSELGATEIIERSELSGPGRPLAKERWAVGVDSVGSSTLANLLSSIQYGGAVAACGLAGGMDLPTSVAPFILRSVALLGIDSVRARKSLRLEAWDRIARDLDRDKLAAMTSSIQLADVQSAATDILEGKIRGRVVVDIG</sequence>
<gene>
    <name evidence="2" type="ORF">GGR23_003552</name>
</gene>
<name>A0A7W6NMF6_9HYPH</name>
<dbReference type="Gene3D" id="3.40.50.720">
    <property type="entry name" value="NAD(P)-binding Rossmann-like Domain"/>
    <property type="match status" value="1"/>
</dbReference>
<dbReference type="SMART" id="SM00829">
    <property type="entry name" value="PKS_ER"/>
    <property type="match status" value="1"/>
</dbReference>
<dbReference type="SUPFAM" id="SSF51735">
    <property type="entry name" value="NAD(P)-binding Rossmann-fold domains"/>
    <property type="match status" value="1"/>
</dbReference>
<dbReference type="InterPro" id="IPR051397">
    <property type="entry name" value="Zn-ADH-like_protein"/>
</dbReference>
<proteinExistence type="predicted"/>
<dbReference type="InterPro" id="IPR011032">
    <property type="entry name" value="GroES-like_sf"/>
</dbReference>
<comment type="caution">
    <text evidence="2">The sequence shown here is derived from an EMBL/GenBank/DDBJ whole genome shotgun (WGS) entry which is preliminary data.</text>
</comment>
<dbReference type="InterPro" id="IPR020843">
    <property type="entry name" value="ER"/>
</dbReference>
<dbReference type="CDD" id="cd08288">
    <property type="entry name" value="MDR_yhdh"/>
    <property type="match status" value="1"/>
</dbReference>
<dbReference type="EC" id="1.3.1.-" evidence="2"/>
<keyword evidence="2" id="KW-0560">Oxidoreductase</keyword>
<dbReference type="Pfam" id="PF00107">
    <property type="entry name" value="ADH_zinc_N"/>
    <property type="match status" value="1"/>
</dbReference>
<accession>A0A7W6NMF6</accession>
<feature type="domain" description="Enoyl reductase (ER)" evidence="1">
    <location>
        <begin position="15"/>
        <end position="325"/>
    </location>
</feature>
<evidence type="ECO:0000313" key="2">
    <source>
        <dbReference type="EMBL" id="MBB4066337.1"/>
    </source>
</evidence>
<dbReference type="InterPro" id="IPR013154">
    <property type="entry name" value="ADH-like_N"/>
</dbReference>
<dbReference type="PANTHER" id="PTHR43677">
    <property type="entry name" value="SHORT-CHAIN DEHYDROGENASE/REDUCTASE"/>
    <property type="match status" value="1"/>
</dbReference>
<dbReference type="AlphaFoldDB" id="A0A7W6NMF6"/>
<dbReference type="GO" id="GO:0043957">
    <property type="term" value="F:acryloyl-CoA reductase (NADPH) activity"/>
    <property type="evidence" value="ECO:0007669"/>
    <property type="project" value="TreeGrafter"/>
</dbReference>
<dbReference type="RefSeq" id="WP_058096419.1">
    <property type="nucleotide sequence ID" value="NZ_JACIEZ010000008.1"/>
</dbReference>
<dbReference type="InterPro" id="IPR014188">
    <property type="entry name" value="Acrylyl-CoA_reductase_AcuI"/>
</dbReference>
<dbReference type="Gene3D" id="3.90.180.10">
    <property type="entry name" value="Medium-chain alcohol dehydrogenases, catalytic domain"/>
    <property type="match status" value="1"/>
</dbReference>
<reference evidence="2 3" key="1">
    <citation type="submission" date="2020-08" db="EMBL/GenBank/DDBJ databases">
        <title>Genomic Encyclopedia of Type Strains, Phase IV (KMG-IV): sequencing the most valuable type-strain genomes for metagenomic binning, comparative biology and taxonomic classification.</title>
        <authorList>
            <person name="Goeker M."/>
        </authorList>
    </citation>
    <scope>NUCLEOTIDE SEQUENCE [LARGE SCALE GENOMIC DNA]</scope>
    <source>
        <strain evidence="2 3">DSM 29853</strain>
    </source>
</reference>